<dbReference type="Proteomes" id="UP000887565">
    <property type="component" value="Unplaced"/>
</dbReference>
<proteinExistence type="predicted"/>
<dbReference type="WBParaSite" id="nRc.2.0.1.t24157-RA">
    <property type="protein sequence ID" value="nRc.2.0.1.t24157-RA"/>
    <property type="gene ID" value="nRc.2.0.1.g24157"/>
</dbReference>
<name>A0A915JDB3_ROMCU</name>
<evidence type="ECO:0000313" key="1">
    <source>
        <dbReference type="Proteomes" id="UP000887565"/>
    </source>
</evidence>
<accession>A0A915JDB3</accession>
<sequence>MAADMKNFQFTVPMPADSMATSYPGYVQLPFPNGTMYVFETFTTTPEDWTTLFSLVSGDHTIVISLDGADD</sequence>
<keyword evidence="1" id="KW-1185">Reference proteome</keyword>
<dbReference type="AlphaFoldDB" id="A0A915JDB3"/>
<reference evidence="2" key="1">
    <citation type="submission" date="2022-11" db="UniProtKB">
        <authorList>
            <consortium name="WormBaseParasite"/>
        </authorList>
    </citation>
    <scope>IDENTIFICATION</scope>
</reference>
<organism evidence="1 2">
    <name type="scientific">Romanomermis culicivorax</name>
    <name type="common">Nematode worm</name>
    <dbReference type="NCBI Taxonomy" id="13658"/>
    <lineage>
        <taxon>Eukaryota</taxon>
        <taxon>Metazoa</taxon>
        <taxon>Ecdysozoa</taxon>
        <taxon>Nematoda</taxon>
        <taxon>Enoplea</taxon>
        <taxon>Dorylaimia</taxon>
        <taxon>Mermithida</taxon>
        <taxon>Mermithoidea</taxon>
        <taxon>Mermithidae</taxon>
        <taxon>Romanomermis</taxon>
    </lineage>
</organism>
<evidence type="ECO:0000313" key="2">
    <source>
        <dbReference type="WBParaSite" id="nRc.2.0.1.t24157-RA"/>
    </source>
</evidence>
<protein>
    <submittedName>
        <fullName evidence="2">Uncharacterized protein</fullName>
    </submittedName>
</protein>